<evidence type="ECO:0000313" key="2">
    <source>
        <dbReference type="Proteomes" id="UP000620133"/>
    </source>
</evidence>
<sequence>MEIDVLVAEIGSTTTIVNAFNLFGVPLEFIGRGISRTTVESDVTIGLNDAIKDLKNNLNIDKLTYKEMHATSSAAGGLKITVHGLVYDMTAKAAKEAALNAGANIHLITANLIDDDHMDQIKKVKPNIIIIAGGTNYGEKEVSFQNLLKVKDLNIPIIYSGNIANHNRIKDLDIKDLTIVENVYPRVDDFNILPLRAAIYETFEKHIIKAKGMNKIYDMITSHIVPTPGAVMETTLILNELKPGVLTIDVGGATTDIHSVCEPRTIYQKYHDGEPLFKRTVEGDLGVYINRELVFNQSNKKEIYNQLNLDEEDILKLLKNEPFIPQTKEGKILIDMLSETCVSKALDRHVGDLRRVYTTNGMKVIPDGKDLSEVKNIYLTGGACLNHLSIENKIGEYLENQVHKLIPNKNTPIHKDSLYIFASLGVLSLSYKEKVKAYLKETYIKGVE</sequence>
<dbReference type="RefSeq" id="WP_176239811.1">
    <property type="nucleotide sequence ID" value="NZ_AP024412.1"/>
</dbReference>
<protein>
    <submittedName>
        <fullName evidence="1">Ornithine aminomutase</fullName>
    </submittedName>
</protein>
<evidence type="ECO:0000313" key="1">
    <source>
        <dbReference type="EMBL" id="BCR35968.1"/>
    </source>
</evidence>
<accession>A0A7U9TKR4</accession>
<name>A0A7U9TKR4_9MOLU</name>
<reference evidence="1" key="1">
    <citation type="submission" date="2021-01" db="EMBL/GenBank/DDBJ databases">
        <title>Draft genome sequence of Acholeplasmataceae bacterium strain Mahy22.</title>
        <authorList>
            <person name="Watanabe M."/>
            <person name="Kojima H."/>
            <person name="Fukui M."/>
        </authorList>
    </citation>
    <scope>NUCLEOTIDE SEQUENCE</scope>
    <source>
        <strain evidence="1">Mahy22</strain>
    </source>
</reference>
<gene>
    <name evidence="1" type="ORF">MPAN_008610</name>
</gene>
<dbReference type="PIRSF" id="PIRSF004729">
    <property type="entry name" value="MutL"/>
    <property type="match status" value="1"/>
</dbReference>
<dbReference type="Proteomes" id="UP000620133">
    <property type="component" value="Chromosome"/>
</dbReference>
<dbReference type="EMBL" id="AP024412">
    <property type="protein sequence ID" value="BCR35968.1"/>
    <property type="molecule type" value="Genomic_DNA"/>
</dbReference>
<dbReference type="KEGG" id="manr:MPAN_008610"/>
<dbReference type="InterPro" id="IPR006230">
    <property type="entry name" value="MutL"/>
</dbReference>
<keyword evidence="2" id="KW-1185">Reference proteome</keyword>
<dbReference type="AlphaFoldDB" id="A0A7U9TKR4"/>
<proteinExistence type="predicted"/>
<dbReference type="Pfam" id="PF13941">
    <property type="entry name" value="MutL"/>
    <property type="match status" value="1"/>
</dbReference>
<dbReference type="NCBIfam" id="TIGR01319">
    <property type="entry name" value="glmL_fam"/>
    <property type="match status" value="1"/>
</dbReference>
<organism evidence="1 2">
    <name type="scientific">Mariniplasma anaerobium</name>
    <dbReference type="NCBI Taxonomy" id="2735436"/>
    <lineage>
        <taxon>Bacteria</taxon>
        <taxon>Bacillati</taxon>
        <taxon>Mycoplasmatota</taxon>
        <taxon>Mollicutes</taxon>
        <taxon>Acholeplasmatales</taxon>
        <taxon>Acholeplasmataceae</taxon>
        <taxon>Mariniplasma</taxon>
    </lineage>
</organism>